<protein>
    <submittedName>
        <fullName evidence="7">Uncharacterized protein</fullName>
    </submittedName>
</protein>
<dbReference type="EMBL" id="KX501138">
    <property type="protein sequence ID" value="AQN32136.1"/>
    <property type="molecule type" value="Genomic_DNA"/>
</dbReference>
<evidence type="ECO:0000256" key="1">
    <source>
        <dbReference type="SAM" id="MobiDB-lite"/>
    </source>
</evidence>
<feature type="region of interest" description="Disordered" evidence="1">
    <location>
        <begin position="116"/>
        <end position="137"/>
    </location>
</feature>
<organism evidence="7">
    <name type="scientific">Phage DP-2017a</name>
    <dbReference type="NCBI Taxonomy" id="1955560"/>
    <lineage>
        <taxon>Viruses</taxon>
    </lineage>
</organism>
<dbReference type="EMBL" id="KX501134">
    <property type="protein sequence ID" value="AQN32072.1"/>
    <property type="molecule type" value="Genomic_DNA"/>
</dbReference>
<name>A0A1Q1PVR3_9VIRU</name>
<proteinExistence type="predicted"/>
<dbReference type="EMBL" id="KX501136">
    <property type="protein sequence ID" value="AQN32104.1"/>
    <property type="molecule type" value="Genomic_DNA"/>
</dbReference>
<evidence type="ECO:0000313" key="6">
    <source>
        <dbReference type="EMBL" id="AQN32136.1"/>
    </source>
</evidence>
<sequence>MSKQGTNGSEIHRIKEFTHYNREEFERMYKICKPLIKKLSKNIDSRRFNVSQDIIQSYFWDKFLYVYNKYQDKYTEDRLKATLITSLQIFKNKLLRNAYTRQAEFNQELTSFEELFDNSKEDKDDNQEKDIIENEPEENNFSNMLHEYMREKLTSDEYLIFVTELDPPMFLKEKMKEAHGKLSTLNLIEYFELPKTQRAADYISNMRTHIKNTIKEAKEHFSKR</sequence>
<evidence type="ECO:0000313" key="3">
    <source>
        <dbReference type="EMBL" id="AQN32088.1"/>
    </source>
</evidence>
<accession>A0A1Q1PVR3</accession>
<dbReference type="EMBL" id="KX501139">
    <property type="protein sequence ID" value="AQN32152.1"/>
    <property type="molecule type" value="Genomic_DNA"/>
</dbReference>
<evidence type="ECO:0000313" key="4">
    <source>
        <dbReference type="EMBL" id="AQN32104.1"/>
    </source>
</evidence>
<evidence type="ECO:0000313" key="7">
    <source>
        <dbReference type="EMBL" id="AQN32152.1"/>
    </source>
</evidence>
<dbReference type="EMBL" id="KX501137">
    <property type="protein sequence ID" value="AQN32120.1"/>
    <property type="molecule type" value="Genomic_DNA"/>
</dbReference>
<feature type="compositionally biased region" description="Basic and acidic residues" evidence="1">
    <location>
        <begin position="117"/>
        <end position="132"/>
    </location>
</feature>
<evidence type="ECO:0000313" key="5">
    <source>
        <dbReference type="EMBL" id="AQN32120.1"/>
    </source>
</evidence>
<evidence type="ECO:0000313" key="2">
    <source>
        <dbReference type="EMBL" id="AQN32072.1"/>
    </source>
</evidence>
<dbReference type="EMBL" id="KX501135">
    <property type="protein sequence ID" value="AQN32088.1"/>
    <property type="molecule type" value="Genomic_DNA"/>
</dbReference>
<reference evidence="7" key="1">
    <citation type="journal article" date="2016" name="Microbiome">
        <title>Transmission of viruses via our microbiomes.</title>
        <authorList>
            <person name="Ly M."/>
            <person name="Jones M.B."/>
            <person name="Abeles S.R."/>
            <person name="Santiago-Rodriguez T.M."/>
            <person name="Gao J."/>
            <person name="Chan I.C."/>
            <person name="Ghose C."/>
            <person name="Pride D.T."/>
        </authorList>
    </citation>
    <scope>NUCLEOTIDE SEQUENCE</scope>
    <source>
        <strain evidence="2">CA39E</strain>
        <strain evidence="3">CA40A</strain>
        <strain evidence="4">CA40B</strain>
        <strain evidence="5">CA40C</strain>
        <strain evidence="6">CA40D</strain>
        <strain evidence="7">CA40E</strain>
    </source>
</reference>